<evidence type="ECO:0000313" key="5">
    <source>
        <dbReference type="Proteomes" id="UP001246372"/>
    </source>
</evidence>
<comment type="caution">
    <text evidence="4">The sequence shown here is derived from an EMBL/GenBank/DDBJ whole genome shotgun (WGS) entry which is preliminary data.</text>
</comment>
<sequence length="488" mass="52191">MSAPVSFVRRAALGAMLFAAVLPVAQAKAPGLGSDLPTTVLKALQAAHVPADALSVTIEALDGEPRLVQHLATQPRNPASLFKLVTSMAGLELLGPAWTWATPVWLQGQILPGGVLDGDLVIKGSGDPKLVQERLWLMLRQLQRLGVREIRGNIVLDSSAFAPSIVQPGDFDGEPWRAGNVQPAALLFNYKVQTYFFRPDPAQGLAWVEAELPLGDPQLPASVPLIAGPCDDWRSTLKPNWSNAAKPRFGGALPAACGEMRWPAADWEPASFNARLLAGLWQQMGGRLGGRVIDGLAPATAPSFELRSPPLAELLRDINKFSNNLMAEQLFLSLVQPADGVPVTVAMARERLSRWLAAKLGDGDFVIDNGSGLSRQTRLSATQLARLLRLAWQSPLMPELMATLPLSGVDGTLQRLDARAIGAAQARAHLKTGSLRDVQAVAGMVQSSSGRRWLLVAIINHPQAGAARPVLDALQRWVAEDLSPSAAP</sequence>
<dbReference type="SUPFAM" id="SSF56601">
    <property type="entry name" value="beta-lactamase/transpeptidase-like"/>
    <property type="match status" value="1"/>
</dbReference>
<keyword evidence="4" id="KW-0645">Protease</keyword>
<feature type="signal peptide" evidence="3">
    <location>
        <begin position="1"/>
        <end position="27"/>
    </location>
</feature>
<gene>
    <name evidence="4" type="ORF">RQP53_10245</name>
</gene>
<evidence type="ECO:0000313" key="4">
    <source>
        <dbReference type="EMBL" id="MDT8999645.1"/>
    </source>
</evidence>
<proteinExistence type="inferred from homology"/>
<comment type="similarity">
    <text evidence="1">Belongs to the peptidase S13 family.</text>
</comment>
<keyword evidence="2 4" id="KW-0378">Hydrolase</keyword>
<keyword evidence="5" id="KW-1185">Reference proteome</keyword>
<evidence type="ECO:0000256" key="1">
    <source>
        <dbReference type="ARBA" id="ARBA00006096"/>
    </source>
</evidence>
<dbReference type="RefSeq" id="WP_315650203.1">
    <property type="nucleotide sequence ID" value="NZ_JAVXZY010000003.1"/>
</dbReference>
<dbReference type="InterPro" id="IPR012338">
    <property type="entry name" value="Beta-lactam/transpept-like"/>
</dbReference>
<accession>A0ABU3PBM0</accession>
<dbReference type="Gene3D" id="3.50.80.20">
    <property type="entry name" value="D-Ala-D-Ala carboxypeptidase C, peptidase S13"/>
    <property type="match status" value="1"/>
</dbReference>
<dbReference type="InterPro" id="IPR000667">
    <property type="entry name" value="Peptidase_S13"/>
</dbReference>
<dbReference type="PRINTS" id="PR00922">
    <property type="entry name" value="DADACBPTASE3"/>
</dbReference>
<evidence type="ECO:0000256" key="2">
    <source>
        <dbReference type="ARBA" id="ARBA00022801"/>
    </source>
</evidence>
<keyword evidence="4" id="KW-0121">Carboxypeptidase</keyword>
<organism evidence="4 5">
    <name type="scientific">Roseateles aquae</name>
    <dbReference type="NCBI Taxonomy" id="3077235"/>
    <lineage>
        <taxon>Bacteria</taxon>
        <taxon>Pseudomonadati</taxon>
        <taxon>Pseudomonadota</taxon>
        <taxon>Betaproteobacteria</taxon>
        <taxon>Burkholderiales</taxon>
        <taxon>Sphaerotilaceae</taxon>
        <taxon>Roseateles</taxon>
    </lineage>
</organism>
<reference evidence="4" key="1">
    <citation type="submission" date="2023-09" db="EMBL/GenBank/DDBJ databases">
        <title>Paucibacter sp. APW11 Genome sequencing and assembly.</title>
        <authorList>
            <person name="Kim I."/>
        </authorList>
    </citation>
    <scope>NUCLEOTIDE SEQUENCE</scope>
    <source>
        <strain evidence="4">APW11</strain>
    </source>
</reference>
<feature type="chain" id="PRO_5045567770" evidence="3">
    <location>
        <begin position="28"/>
        <end position="488"/>
    </location>
</feature>
<dbReference type="Pfam" id="PF02113">
    <property type="entry name" value="Peptidase_S13"/>
    <property type="match status" value="2"/>
</dbReference>
<dbReference type="EC" id="3.4.16.4" evidence="4"/>
<name>A0ABU3PBM0_9BURK</name>
<evidence type="ECO:0000256" key="3">
    <source>
        <dbReference type="SAM" id="SignalP"/>
    </source>
</evidence>
<dbReference type="PANTHER" id="PTHR30023:SF0">
    <property type="entry name" value="PENICILLIN-SENSITIVE CARBOXYPEPTIDASE A"/>
    <property type="match status" value="1"/>
</dbReference>
<dbReference type="EMBL" id="JAVXZY010000003">
    <property type="protein sequence ID" value="MDT8999645.1"/>
    <property type="molecule type" value="Genomic_DNA"/>
</dbReference>
<dbReference type="Gene3D" id="3.40.710.10">
    <property type="entry name" value="DD-peptidase/beta-lactamase superfamily"/>
    <property type="match status" value="1"/>
</dbReference>
<dbReference type="Proteomes" id="UP001246372">
    <property type="component" value="Unassembled WGS sequence"/>
</dbReference>
<keyword evidence="3" id="KW-0732">Signal</keyword>
<dbReference type="PANTHER" id="PTHR30023">
    <property type="entry name" value="D-ALANYL-D-ALANINE CARBOXYPEPTIDASE"/>
    <property type="match status" value="1"/>
</dbReference>
<protein>
    <submittedName>
        <fullName evidence="4">D-alanyl-D-alanine carboxypeptidase</fullName>
        <ecNumber evidence="4">3.4.16.4</ecNumber>
    </submittedName>
</protein>
<dbReference type="GO" id="GO:0009002">
    <property type="term" value="F:serine-type D-Ala-D-Ala carboxypeptidase activity"/>
    <property type="evidence" value="ECO:0007669"/>
    <property type="project" value="UniProtKB-EC"/>
</dbReference>